<keyword evidence="7" id="KW-0472">Membrane</keyword>
<evidence type="ECO:0000256" key="6">
    <source>
        <dbReference type="ARBA" id="ARBA00022927"/>
    </source>
</evidence>
<evidence type="ECO:0000256" key="9">
    <source>
        <dbReference type="RuleBase" id="RU004004"/>
    </source>
</evidence>
<dbReference type="GO" id="GO:0015627">
    <property type="term" value="C:type II protein secretion system complex"/>
    <property type="evidence" value="ECO:0007669"/>
    <property type="project" value="InterPro"/>
</dbReference>
<evidence type="ECO:0000256" key="3">
    <source>
        <dbReference type="ARBA" id="ARBA00022448"/>
    </source>
</evidence>
<dbReference type="InterPro" id="IPR005644">
    <property type="entry name" value="NolW-like"/>
</dbReference>
<dbReference type="GO" id="GO:0015628">
    <property type="term" value="P:protein secretion by the type II secretion system"/>
    <property type="evidence" value="ECO:0007669"/>
    <property type="project" value="InterPro"/>
</dbReference>
<reference evidence="15" key="1">
    <citation type="submission" date="2017-08" db="EMBL/GenBank/DDBJ databases">
        <title>A dynamic microbial community with high functional redundancy inhabits the cold, oxic subseafloor aquifer.</title>
        <authorList>
            <person name="Tully B.J."/>
            <person name="Wheat C.G."/>
            <person name="Glazer B.T."/>
            <person name="Huber J.A."/>
        </authorList>
    </citation>
    <scope>NUCLEOTIDE SEQUENCE [LARGE SCALE GENOMIC DNA]</scope>
</reference>
<evidence type="ECO:0000256" key="5">
    <source>
        <dbReference type="ARBA" id="ARBA00022729"/>
    </source>
</evidence>
<dbReference type="NCBIfam" id="TIGR02517">
    <property type="entry name" value="type_II_gspD"/>
    <property type="match status" value="1"/>
</dbReference>
<accession>A0A2A5B8T2</accession>
<evidence type="ECO:0000256" key="2">
    <source>
        <dbReference type="ARBA" id="ARBA00006980"/>
    </source>
</evidence>
<keyword evidence="6" id="KW-0653">Protein transport</keyword>
<dbReference type="EMBL" id="NVVJ01000005">
    <property type="protein sequence ID" value="PCJ27741.1"/>
    <property type="molecule type" value="Genomic_DNA"/>
</dbReference>
<sequence length="721" mass="77458">MKLKHNLLVKKPLCLLAIGLLMSSCSILDASSRGNTQNTSPASAANTARSVLSESSQTEIPVISNAVSSEQQALIDAINRDGDALQFGGYQDSVPAPEQVAGDDVVELNYEQADLRLILEELADALDISIVIDPSIDNKISIRTSEARPLRRDDIWPLIRMLTRDAGVVLDRVGNIYNARKIPSSLPVEIVTPDTLGQGTAARIMQITPLTYVSSEAALQVIEPLLAPDGNVRTLTTNNTLAISASESQLQRINEILFLIDSDPFSNQGIHLYQLFNASAVEVADELAEILQLIEGTTPAYQVKGIERINAILVTAPATRGFEEISRWVQILDADGQEQVEQLFYYKVKNLIAADLAETLSNVFEDDDDDASAGIVARDNSNPVAIGNSIFEDDTDTDGSGGNSPQASVNSNTIAAPVSANLRVKIVADEATNSLLIRSTARDYRQLLTTINQLDAVPLQVMINAVIAQITLTDATQFGVDWSRVAANSAVNNISTVTETAFLPGGGLGGLMFSKAFIDGAARVEATLEAISTNNEVELLARPSLTVANNQEGEIQIGSQVPFQQGESIGVGGISTTNIGYRDTGIVLSITPQINNDGIVNLVIRQELSSVDNSAAGVNGNPVFNNQEINTTVVVRDGENVVLGGLIQTNKESLNTGVPGLNRVPLLGKLFSYQQETIERRELFIVLRPEIINLNSQTGLQYEDILDRFDMASELLEAAGI</sequence>
<name>A0A2A5B8T2_9GAMM</name>
<feature type="signal peptide" evidence="11">
    <location>
        <begin position="1"/>
        <end position="30"/>
    </location>
</feature>
<evidence type="ECO:0000313" key="14">
    <source>
        <dbReference type="EMBL" id="PCJ27741.1"/>
    </source>
</evidence>
<feature type="chain" id="PRO_5012359408" evidence="11">
    <location>
        <begin position="31"/>
        <end position="721"/>
    </location>
</feature>
<evidence type="ECO:0000256" key="4">
    <source>
        <dbReference type="ARBA" id="ARBA00022452"/>
    </source>
</evidence>
<keyword evidence="8" id="KW-0998">Cell outer membrane</keyword>
<dbReference type="Gene3D" id="3.30.1370.120">
    <property type="match status" value="3"/>
</dbReference>
<dbReference type="InterPro" id="IPR001775">
    <property type="entry name" value="GspD/PilQ"/>
</dbReference>
<feature type="domain" description="NolW-like" evidence="13">
    <location>
        <begin position="345"/>
        <end position="456"/>
    </location>
</feature>
<evidence type="ECO:0000259" key="12">
    <source>
        <dbReference type="Pfam" id="PF00263"/>
    </source>
</evidence>
<dbReference type="Proteomes" id="UP000218327">
    <property type="component" value="Unassembled WGS sequence"/>
</dbReference>
<feature type="region of interest" description="Disordered" evidence="10">
    <location>
        <begin position="386"/>
        <end position="410"/>
    </location>
</feature>
<protein>
    <submittedName>
        <fullName evidence="14">Type II secretion system protein GspD</fullName>
    </submittedName>
</protein>
<dbReference type="Pfam" id="PF00263">
    <property type="entry name" value="Secretin"/>
    <property type="match status" value="1"/>
</dbReference>
<evidence type="ECO:0000256" key="10">
    <source>
        <dbReference type="SAM" id="MobiDB-lite"/>
    </source>
</evidence>
<keyword evidence="5 11" id="KW-0732">Signal</keyword>
<dbReference type="GO" id="GO:0009279">
    <property type="term" value="C:cell outer membrane"/>
    <property type="evidence" value="ECO:0007669"/>
    <property type="project" value="UniProtKB-SubCell"/>
</dbReference>
<dbReference type="AlphaFoldDB" id="A0A2A5B8T2"/>
<dbReference type="Pfam" id="PF03958">
    <property type="entry name" value="Secretin_N"/>
    <property type="match status" value="2"/>
</dbReference>
<dbReference type="InterPro" id="IPR004846">
    <property type="entry name" value="T2SS/T3SS_dom"/>
</dbReference>
<dbReference type="InterPro" id="IPR038591">
    <property type="entry name" value="NolW-like_sf"/>
</dbReference>
<gene>
    <name evidence="14" type="primary">gspD</name>
    <name evidence="14" type="ORF">COA96_02505</name>
</gene>
<dbReference type="InterPro" id="IPR013356">
    <property type="entry name" value="T2SS_GspD"/>
</dbReference>
<dbReference type="PRINTS" id="PR01032">
    <property type="entry name" value="PHAGEIV"/>
</dbReference>
<comment type="similarity">
    <text evidence="2">Belongs to the bacterial secretin family. GSP D subfamily.</text>
</comment>
<feature type="domain" description="NolW-like" evidence="13">
    <location>
        <begin position="206"/>
        <end position="263"/>
    </location>
</feature>
<evidence type="ECO:0000256" key="11">
    <source>
        <dbReference type="SAM" id="SignalP"/>
    </source>
</evidence>
<evidence type="ECO:0000256" key="7">
    <source>
        <dbReference type="ARBA" id="ARBA00023136"/>
    </source>
</evidence>
<evidence type="ECO:0000259" key="13">
    <source>
        <dbReference type="Pfam" id="PF03958"/>
    </source>
</evidence>
<proteinExistence type="inferred from homology"/>
<dbReference type="PANTHER" id="PTHR30332:SF25">
    <property type="entry name" value="SECRETIN XPSD"/>
    <property type="match status" value="1"/>
</dbReference>
<comment type="caution">
    <text evidence="14">The sequence shown here is derived from an EMBL/GenBank/DDBJ whole genome shotgun (WGS) entry which is preliminary data.</text>
</comment>
<feature type="domain" description="Type II/III secretion system secretin-like" evidence="12">
    <location>
        <begin position="530"/>
        <end position="692"/>
    </location>
</feature>
<dbReference type="Gene3D" id="3.55.50.30">
    <property type="match status" value="1"/>
</dbReference>
<evidence type="ECO:0000256" key="8">
    <source>
        <dbReference type="ARBA" id="ARBA00023237"/>
    </source>
</evidence>
<evidence type="ECO:0000256" key="1">
    <source>
        <dbReference type="ARBA" id="ARBA00004442"/>
    </source>
</evidence>
<dbReference type="InterPro" id="IPR050810">
    <property type="entry name" value="Bact_Secretion_Sys_Channel"/>
</dbReference>
<dbReference type="PROSITE" id="PS51257">
    <property type="entry name" value="PROKAR_LIPOPROTEIN"/>
    <property type="match status" value="1"/>
</dbReference>
<comment type="subcellular location">
    <subcellularLocation>
        <location evidence="1 9">Cell outer membrane</location>
    </subcellularLocation>
</comment>
<dbReference type="PRINTS" id="PR00811">
    <property type="entry name" value="BCTERIALGSPD"/>
</dbReference>
<evidence type="ECO:0000313" key="15">
    <source>
        <dbReference type="Proteomes" id="UP000218327"/>
    </source>
</evidence>
<dbReference type="PANTHER" id="PTHR30332">
    <property type="entry name" value="PROBABLE GENERAL SECRETION PATHWAY PROTEIN D"/>
    <property type="match status" value="1"/>
</dbReference>
<keyword evidence="4" id="KW-1134">Transmembrane beta strand</keyword>
<keyword evidence="3 9" id="KW-0813">Transport</keyword>
<organism evidence="14 15">
    <name type="scientific">SAR86 cluster bacterium</name>
    <dbReference type="NCBI Taxonomy" id="2030880"/>
    <lineage>
        <taxon>Bacteria</taxon>
        <taxon>Pseudomonadati</taxon>
        <taxon>Pseudomonadota</taxon>
        <taxon>Gammaproteobacteria</taxon>
        <taxon>SAR86 cluster</taxon>
    </lineage>
</organism>
<keyword evidence="4" id="KW-0812">Transmembrane</keyword>